<dbReference type="SUPFAM" id="SSF52047">
    <property type="entry name" value="RNI-like"/>
    <property type="match status" value="1"/>
</dbReference>
<evidence type="ECO:0000313" key="3">
    <source>
        <dbReference type="Proteomes" id="UP001178507"/>
    </source>
</evidence>
<feature type="region of interest" description="Disordered" evidence="1">
    <location>
        <begin position="1"/>
        <end position="25"/>
    </location>
</feature>
<organism evidence="2 3">
    <name type="scientific">Effrenium voratum</name>
    <dbReference type="NCBI Taxonomy" id="2562239"/>
    <lineage>
        <taxon>Eukaryota</taxon>
        <taxon>Sar</taxon>
        <taxon>Alveolata</taxon>
        <taxon>Dinophyceae</taxon>
        <taxon>Suessiales</taxon>
        <taxon>Symbiodiniaceae</taxon>
        <taxon>Effrenium</taxon>
    </lineage>
</organism>
<dbReference type="Gene3D" id="3.80.10.10">
    <property type="entry name" value="Ribonuclease Inhibitor"/>
    <property type="match status" value="2"/>
</dbReference>
<dbReference type="PANTHER" id="PTHR13318:SF190">
    <property type="entry name" value="PARTNER OF PAIRED, ISOFORM B"/>
    <property type="match status" value="1"/>
</dbReference>
<name>A0AA36IH24_9DINO</name>
<sequence length="578" mass="64753">MALAFASAAKRASESTREQLRPEDARGSSNVWEEIVQAALCWTDVADSELFIAVNVFSMLPWAPMCAFRACHVLTANAFERWAAQPQQQATLSWVRIPNRWQSDCLRFVGQHCRNVRHLAVFETPHFGEKQLLRLVCGMRFLEFLEVDASSFGGNFPDPQRVLDRLAKYCPRLQHIVISFRQEVPSERTTFEVRTLAWLGRRLLTLDLGAVAVRIWGGTRTIAACCPQLQRLGAQLCHQTDAIDPNDIARGCPIQELDLAPVDWDDRVLESFVTQAPYLRRVVLRHVEPHATAMLLVPLVAFCRTANSLVSLHLALHARTDRGRANHWLQAVSHMQHLRSLCLDYAAPLGLAEIISSLGHSPSCTELVSFTVHGCHGVDDDALQQLVWWSPRLEQVRLFPDSWREVGTVSERGLLTMVKQLPLRSLAVSSRCQILDSQSKAMFNEQGHIRSLSLFAPLSNSALSYKQCIGWRCLRYLWLGPHKLMQRGVGAECEVDDHGLQLVVQSCHLLQDLTVASCLVTNAGFACALLACRELRRLRLGGAGITDDSLHLLATVAQPRLERLSPLGFSAFFVCPRL</sequence>
<dbReference type="EMBL" id="CAUJNA010001524">
    <property type="protein sequence ID" value="CAJ1387464.1"/>
    <property type="molecule type" value="Genomic_DNA"/>
</dbReference>
<accession>A0AA36IH24</accession>
<dbReference type="AlphaFoldDB" id="A0AA36IH24"/>
<proteinExistence type="predicted"/>
<comment type="caution">
    <text evidence="2">The sequence shown here is derived from an EMBL/GenBank/DDBJ whole genome shotgun (WGS) entry which is preliminary data.</text>
</comment>
<dbReference type="Proteomes" id="UP001178507">
    <property type="component" value="Unassembled WGS sequence"/>
</dbReference>
<reference evidence="2" key="1">
    <citation type="submission" date="2023-08" db="EMBL/GenBank/DDBJ databases">
        <authorList>
            <person name="Chen Y."/>
            <person name="Shah S."/>
            <person name="Dougan E. K."/>
            <person name="Thang M."/>
            <person name="Chan C."/>
        </authorList>
    </citation>
    <scope>NUCLEOTIDE SEQUENCE</scope>
</reference>
<dbReference type="GO" id="GO:0031146">
    <property type="term" value="P:SCF-dependent proteasomal ubiquitin-dependent protein catabolic process"/>
    <property type="evidence" value="ECO:0007669"/>
    <property type="project" value="TreeGrafter"/>
</dbReference>
<feature type="compositionally biased region" description="Low complexity" evidence="1">
    <location>
        <begin position="1"/>
        <end position="10"/>
    </location>
</feature>
<protein>
    <submittedName>
        <fullName evidence="2">Uncharacterized protein</fullName>
    </submittedName>
</protein>
<gene>
    <name evidence="2" type="ORF">EVOR1521_LOCUS13542</name>
</gene>
<evidence type="ECO:0000313" key="2">
    <source>
        <dbReference type="EMBL" id="CAJ1387464.1"/>
    </source>
</evidence>
<evidence type="ECO:0000256" key="1">
    <source>
        <dbReference type="SAM" id="MobiDB-lite"/>
    </source>
</evidence>
<keyword evidence="3" id="KW-1185">Reference proteome</keyword>
<feature type="compositionally biased region" description="Basic and acidic residues" evidence="1">
    <location>
        <begin position="11"/>
        <end position="25"/>
    </location>
</feature>
<dbReference type="InterPro" id="IPR032675">
    <property type="entry name" value="LRR_dom_sf"/>
</dbReference>
<dbReference type="PANTHER" id="PTHR13318">
    <property type="entry name" value="PARTNER OF PAIRED, ISOFORM B-RELATED"/>
    <property type="match status" value="1"/>
</dbReference>
<dbReference type="GO" id="GO:0019005">
    <property type="term" value="C:SCF ubiquitin ligase complex"/>
    <property type="evidence" value="ECO:0007669"/>
    <property type="project" value="TreeGrafter"/>
</dbReference>